<dbReference type="RefSeq" id="WP_169524298.1">
    <property type="nucleotide sequence ID" value="NZ_JAAMPT010000207.1"/>
</dbReference>
<dbReference type="InterPro" id="IPR015500">
    <property type="entry name" value="Peptidase_S8_subtilisin-rel"/>
</dbReference>
<evidence type="ECO:0000256" key="1">
    <source>
        <dbReference type="ARBA" id="ARBA00011073"/>
    </source>
</evidence>
<keyword evidence="10" id="KW-1185">Reference proteome</keyword>
<dbReference type="Proteomes" id="UP000767947">
    <property type="component" value="Unassembled WGS sequence"/>
</dbReference>
<comment type="caution">
    <text evidence="9">The sequence shown here is derived from an EMBL/GenBank/DDBJ whole genome shotgun (WGS) entry which is preliminary data.</text>
</comment>
<proteinExistence type="inferred from homology"/>
<dbReference type="InterPro" id="IPR034058">
    <property type="entry name" value="TagA/B/C/D_pept_dom"/>
</dbReference>
<dbReference type="PROSITE" id="PS00138">
    <property type="entry name" value="SUBTILASE_SER"/>
    <property type="match status" value="1"/>
</dbReference>
<reference evidence="9 10" key="1">
    <citation type="submission" date="2020-02" db="EMBL/GenBank/DDBJ databases">
        <title>Flavobacterium sp. genome.</title>
        <authorList>
            <person name="Jung H.S."/>
            <person name="Baek J.H."/>
            <person name="Jeon C.O."/>
        </authorList>
    </citation>
    <scope>NUCLEOTIDE SEQUENCE [LARGE SCALE GENOMIC DNA]</scope>
    <source>
        <strain evidence="9 10">SE-s27</strain>
    </source>
</reference>
<feature type="domain" description="Peptidase S8/S53" evidence="7">
    <location>
        <begin position="141"/>
        <end position="404"/>
    </location>
</feature>
<dbReference type="Gene3D" id="2.60.120.380">
    <property type="match status" value="1"/>
</dbReference>
<dbReference type="PRINTS" id="PR00723">
    <property type="entry name" value="SUBTILISIN"/>
</dbReference>
<dbReference type="InterPro" id="IPR000209">
    <property type="entry name" value="Peptidase_S8/S53_dom"/>
</dbReference>
<feature type="active site" description="Charge relay system" evidence="6">
    <location>
        <position position="349"/>
    </location>
</feature>
<dbReference type="PANTHER" id="PTHR43399:SF4">
    <property type="entry name" value="CELL WALL-ASSOCIATED PROTEASE"/>
    <property type="match status" value="1"/>
</dbReference>
<dbReference type="SUPFAM" id="SSF49785">
    <property type="entry name" value="Galactose-binding domain-like"/>
    <property type="match status" value="1"/>
</dbReference>
<name>A0ABX1QWP7_9FLAO</name>
<dbReference type="NCBIfam" id="TIGR04183">
    <property type="entry name" value="Por_Secre_tail"/>
    <property type="match status" value="1"/>
</dbReference>
<keyword evidence="4 6" id="KW-0378">Hydrolase</keyword>
<evidence type="ECO:0000256" key="3">
    <source>
        <dbReference type="ARBA" id="ARBA00022729"/>
    </source>
</evidence>
<sequence length="639" mass="68768">MKIKLCFVISLVFGITTAQTLQEQKKIIASYDSEKTIQLLNEINNDDVLRQSRVNYFLALNPDIKQQFKKDGILYRILDVIDGKPLLMSTDNAAAGRAIRVNHLYPGASLGLSLEGNGFTVGVWDGGSVLQTHNEFVLDGVSRVTTPDASGLSADFHATHVAGTVGARGATPSAKGMAPKVSIKSYTWDADSAEVISEVTNNGLLVSNHSYGIFIYNNDGSMNVPGAWYMGCYGDAARNWDQIVYDYPYYLPVMSAGNEGTTTYNGGLSFGYDKLTGNKTSKNPLIIANANPNVHPVTGVMTSLVINNGSSQGPTDDGRIKPDIAADGTGLYSTSNASDTSYDTASGTSMASPSVAGGLILLQEHYNDLHPSEFMRSATLKGLVCHTALDDAASVGPDPKFGWGLLDTRESVIVLNNSVATVPTSIVNELTLSQAGTYNIQVTVNTPKKLKATICWTDVPGTTKNGQLNSPSPALVNDLDLRIIKGEEVNFPWKLQLSDVSAPAIKGDNTVDNVEKVEVENASGVYTIQVTHKGTLSGGSQNYSLIVSGFDQANLSNNNLSKEKIAVYPNPVDDVIFVTSDSNQFSRYELYDIQGRLIRKENVSNLNSFEIETASLTKGLYMLNLTSENGSFTQKVVKK</sequence>
<keyword evidence="2 6" id="KW-0645">Protease</keyword>
<feature type="active site" description="Charge relay system" evidence="6">
    <location>
        <position position="125"/>
    </location>
</feature>
<evidence type="ECO:0000313" key="10">
    <source>
        <dbReference type="Proteomes" id="UP000767947"/>
    </source>
</evidence>
<evidence type="ECO:0000256" key="6">
    <source>
        <dbReference type="PROSITE-ProRule" id="PRU01240"/>
    </source>
</evidence>
<protein>
    <submittedName>
        <fullName evidence="9">S8 family serine peptidase</fullName>
    </submittedName>
</protein>
<dbReference type="Gene3D" id="3.40.50.200">
    <property type="entry name" value="Peptidase S8/S53 domain"/>
    <property type="match status" value="1"/>
</dbReference>
<dbReference type="InterPro" id="IPR023828">
    <property type="entry name" value="Peptidase_S8_Ser-AS"/>
</dbReference>
<dbReference type="CDD" id="cd04842">
    <property type="entry name" value="Peptidases_S8_Kp43_protease"/>
    <property type="match status" value="1"/>
</dbReference>
<keyword evidence="3" id="KW-0732">Signal</keyword>
<dbReference type="SUPFAM" id="SSF52743">
    <property type="entry name" value="Subtilisin-like"/>
    <property type="match status" value="1"/>
</dbReference>
<dbReference type="InterPro" id="IPR051048">
    <property type="entry name" value="Peptidase_S8/S53_subtilisin"/>
</dbReference>
<dbReference type="Pfam" id="PF18962">
    <property type="entry name" value="Por_Secre_tail"/>
    <property type="match status" value="1"/>
</dbReference>
<evidence type="ECO:0000256" key="4">
    <source>
        <dbReference type="ARBA" id="ARBA00022801"/>
    </source>
</evidence>
<feature type="domain" description="Secretion system C-terminal sorting" evidence="8">
    <location>
        <begin position="567"/>
        <end position="637"/>
    </location>
</feature>
<dbReference type="Pfam" id="PF00082">
    <property type="entry name" value="Peptidase_S8"/>
    <property type="match status" value="1"/>
</dbReference>
<dbReference type="InterPro" id="IPR036852">
    <property type="entry name" value="Peptidase_S8/S53_dom_sf"/>
</dbReference>
<feature type="active site" description="Charge relay system" evidence="6">
    <location>
        <position position="157"/>
    </location>
</feature>
<evidence type="ECO:0000313" key="9">
    <source>
        <dbReference type="EMBL" id="NMH25604.1"/>
    </source>
</evidence>
<evidence type="ECO:0000259" key="7">
    <source>
        <dbReference type="Pfam" id="PF00082"/>
    </source>
</evidence>
<accession>A0ABX1QWP7</accession>
<evidence type="ECO:0000256" key="2">
    <source>
        <dbReference type="ARBA" id="ARBA00022670"/>
    </source>
</evidence>
<gene>
    <name evidence="9" type="ORF">G6042_10030</name>
</gene>
<dbReference type="PROSITE" id="PS51892">
    <property type="entry name" value="SUBTILASE"/>
    <property type="match status" value="1"/>
</dbReference>
<dbReference type="EMBL" id="JAAMPT010000207">
    <property type="protein sequence ID" value="NMH25604.1"/>
    <property type="molecule type" value="Genomic_DNA"/>
</dbReference>
<dbReference type="InterPro" id="IPR008979">
    <property type="entry name" value="Galactose-bd-like_sf"/>
</dbReference>
<dbReference type="PANTHER" id="PTHR43399">
    <property type="entry name" value="SUBTILISIN-RELATED"/>
    <property type="match status" value="1"/>
</dbReference>
<keyword evidence="5 6" id="KW-0720">Serine protease</keyword>
<evidence type="ECO:0000259" key="8">
    <source>
        <dbReference type="Pfam" id="PF18962"/>
    </source>
</evidence>
<dbReference type="InterPro" id="IPR026444">
    <property type="entry name" value="Secre_tail"/>
</dbReference>
<evidence type="ECO:0000256" key="5">
    <source>
        <dbReference type="ARBA" id="ARBA00022825"/>
    </source>
</evidence>
<comment type="similarity">
    <text evidence="1 6">Belongs to the peptidase S8 family.</text>
</comment>
<organism evidence="9 10">
    <name type="scientific">Flavobacterium solisilvae</name>
    <dbReference type="NCBI Taxonomy" id="1852019"/>
    <lineage>
        <taxon>Bacteria</taxon>
        <taxon>Pseudomonadati</taxon>
        <taxon>Bacteroidota</taxon>
        <taxon>Flavobacteriia</taxon>
        <taxon>Flavobacteriales</taxon>
        <taxon>Flavobacteriaceae</taxon>
        <taxon>Flavobacterium</taxon>
    </lineage>
</organism>